<name>A0A4Y2MGQ4_ARAVE</name>
<evidence type="ECO:0000313" key="1">
    <source>
        <dbReference type="EMBL" id="GBN25843.1"/>
    </source>
</evidence>
<protein>
    <submittedName>
        <fullName evidence="1">Uncharacterized protein</fullName>
    </submittedName>
</protein>
<sequence>MRVTVGKPPRSTVKGTHCIAAFASDEAGRGAHVCGWRNCKGFTGKQPRRDLKTAQSPHSPVREVVVPNLPPLCPELAPFLVACHLPRTVGTPQSSRRPEETGGRQEQVAFHTNMVQTGKEDIIKLQSHISTPKYRHPIHFVHPF</sequence>
<reference evidence="1 2" key="1">
    <citation type="journal article" date="2019" name="Sci. Rep.">
        <title>Orb-weaving spider Araneus ventricosus genome elucidates the spidroin gene catalogue.</title>
        <authorList>
            <person name="Kono N."/>
            <person name="Nakamura H."/>
            <person name="Ohtoshi R."/>
            <person name="Moran D.A.P."/>
            <person name="Shinohara A."/>
            <person name="Yoshida Y."/>
            <person name="Fujiwara M."/>
            <person name="Mori M."/>
            <person name="Tomita M."/>
            <person name="Arakawa K."/>
        </authorList>
    </citation>
    <scope>NUCLEOTIDE SEQUENCE [LARGE SCALE GENOMIC DNA]</scope>
</reference>
<gene>
    <name evidence="1" type="ORF">AVEN_58856_1</name>
</gene>
<accession>A0A4Y2MGQ4</accession>
<keyword evidence="2" id="KW-1185">Reference proteome</keyword>
<dbReference type="EMBL" id="BGPR01007298">
    <property type="protein sequence ID" value="GBN25843.1"/>
    <property type="molecule type" value="Genomic_DNA"/>
</dbReference>
<comment type="caution">
    <text evidence="1">The sequence shown here is derived from an EMBL/GenBank/DDBJ whole genome shotgun (WGS) entry which is preliminary data.</text>
</comment>
<dbReference type="Proteomes" id="UP000499080">
    <property type="component" value="Unassembled WGS sequence"/>
</dbReference>
<dbReference type="AlphaFoldDB" id="A0A4Y2MGQ4"/>
<organism evidence="1 2">
    <name type="scientific">Araneus ventricosus</name>
    <name type="common">Orbweaver spider</name>
    <name type="synonym">Epeira ventricosa</name>
    <dbReference type="NCBI Taxonomy" id="182803"/>
    <lineage>
        <taxon>Eukaryota</taxon>
        <taxon>Metazoa</taxon>
        <taxon>Ecdysozoa</taxon>
        <taxon>Arthropoda</taxon>
        <taxon>Chelicerata</taxon>
        <taxon>Arachnida</taxon>
        <taxon>Araneae</taxon>
        <taxon>Araneomorphae</taxon>
        <taxon>Entelegynae</taxon>
        <taxon>Araneoidea</taxon>
        <taxon>Araneidae</taxon>
        <taxon>Araneus</taxon>
    </lineage>
</organism>
<proteinExistence type="predicted"/>
<evidence type="ECO:0000313" key="2">
    <source>
        <dbReference type="Proteomes" id="UP000499080"/>
    </source>
</evidence>